<dbReference type="EMBL" id="LR905462">
    <property type="protein sequence ID" value="CAD7253494.1"/>
    <property type="molecule type" value="Genomic_DNA"/>
</dbReference>
<dbReference type="SUPFAM" id="SSF49785">
    <property type="entry name" value="Galactose-binding domain-like"/>
    <property type="match status" value="1"/>
</dbReference>
<proteinExistence type="predicted"/>
<dbReference type="EMBL" id="CAJPEV010005945">
    <property type="protein sequence ID" value="CAG0903684.1"/>
    <property type="molecule type" value="Genomic_DNA"/>
</dbReference>
<evidence type="ECO:0000313" key="1">
    <source>
        <dbReference type="EMBL" id="CAD7253494.1"/>
    </source>
</evidence>
<dbReference type="PANTHER" id="PTHR45713:SF15">
    <property type="entry name" value="F5_8 TYPE C DOMAIN-CONTAINING PROTEIN"/>
    <property type="match status" value="1"/>
</dbReference>
<protein>
    <recommendedName>
        <fullName evidence="3">F5/8 type C domain-containing protein</fullName>
    </recommendedName>
</protein>
<dbReference type="Proteomes" id="UP000677054">
    <property type="component" value="Unassembled WGS sequence"/>
</dbReference>
<dbReference type="Pfam" id="PF22633">
    <property type="entry name" value="F5_F8_type_C_2"/>
    <property type="match status" value="1"/>
</dbReference>
<gene>
    <name evidence="1" type="ORF">DSTB1V02_LOCUS13243</name>
</gene>
<dbReference type="AlphaFoldDB" id="A0A7R9AGR3"/>
<reference evidence="1" key="1">
    <citation type="submission" date="2020-11" db="EMBL/GenBank/DDBJ databases">
        <authorList>
            <person name="Tran Van P."/>
        </authorList>
    </citation>
    <scope>NUCLEOTIDE SEQUENCE</scope>
</reference>
<accession>A0A7R9AGR3</accession>
<dbReference type="InterPro" id="IPR051941">
    <property type="entry name" value="BG_Antigen-Binding_Lectin"/>
</dbReference>
<dbReference type="PANTHER" id="PTHR45713">
    <property type="entry name" value="FTP DOMAIN-CONTAINING PROTEIN"/>
    <property type="match status" value="1"/>
</dbReference>
<dbReference type="InterPro" id="IPR008979">
    <property type="entry name" value="Galactose-bd-like_sf"/>
</dbReference>
<keyword evidence="2" id="KW-1185">Reference proteome</keyword>
<organism evidence="1">
    <name type="scientific">Darwinula stevensoni</name>
    <dbReference type="NCBI Taxonomy" id="69355"/>
    <lineage>
        <taxon>Eukaryota</taxon>
        <taxon>Metazoa</taxon>
        <taxon>Ecdysozoa</taxon>
        <taxon>Arthropoda</taxon>
        <taxon>Crustacea</taxon>
        <taxon>Oligostraca</taxon>
        <taxon>Ostracoda</taxon>
        <taxon>Podocopa</taxon>
        <taxon>Podocopida</taxon>
        <taxon>Darwinulocopina</taxon>
        <taxon>Darwinuloidea</taxon>
        <taxon>Darwinulidae</taxon>
        <taxon>Darwinula</taxon>
    </lineage>
</organism>
<name>A0A7R9AGR3_9CRUS</name>
<sequence>MRTERWDADLTTAGIAVKSAARVAISANGSHVSPPTKAGCDVKNTQGGDWCLNNDVCEKKSNSWVEVNPMMQPWFQLDLGASYTVTSVLLMNSQWTNLAMGTVDVRVSNTNLLSTATQSEISAMALCRSVRETNWWKSLSVLHVPCSPVPVTGRYVLVQSMWGVSTALLVEEVAVFGSVP</sequence>
<evidence type="ECO:0000313" key="2">
    <source>
        <dbReference type="Proteomes" id="UP000677054"/>
    </source>
</evidence>
<evidence type="ECO:0008006" key="3">
    <source>
        <dbReference type="Google" id="ProtNLM"/>
    </source>
</evidence>
<dbReference type="Gene3D" id="2.60.120.260">
    <property type="entry name" value="Galactose-binding domain-like"/>
    <property type="match status" value="1"/>
</dbReference>